<evidence type="ECO:0000256" key="5">
    <source>
        <dbReference type="ARBA" id="ARBA00022691"/>
    </source>
</evidence>
<protein>
    <recommendedName>
        <fullName evidence="6">Ribosomal RNA large subunit methyltransferase F</fullName>
        <ecNumber evidence="6">2.1.1.181</ecNumber>
    </recommendedName>
    <alternativeName>
        <fullName evidence="6">23S rRNA mA1618 methyltransferase</fullName>
    </alternativeName>
    <alternativeName>
        <fullName evidence="6">rRNA adenine N-6-methyltransferase</fullName>
    </alternativeName>
</protein>
<dbReference type="Proteomes" id="UP000001062">
    <property type="component" value="Chromosome"/>
</dbReference>
<dbReference type="HOGENOM" id="CLU_027534_3_0_6"/>
<keyword evidence="5 6" id="KW-0949">S-adenosyl-L-methionine</keyword>
<evidence type="ECO:0000256" key="1">
    <source>
        <dbReference type="ARBA" id="ARBA00022490"/>
    </source>
</evidence>
<evidence type="ECO:0000256" key="3">
    <source>
        <dbReference type="ARBA" id="ARBA00022603"/>
    </source>
</evidence>
<dbReference type="CDD" id="cd02440">
    <property type="entry name" value="AdoMet_MTases"/>
    <property type="match status" value="1"/>
</dbReference>
<dbReference type="RefSeq" id="WP_013659688.1">
    <property type="nucleotide sequence ID" value="NC_015276.1"/>
</dbReference>
<evidence type="ECO:0000313" key="9">
    <source>
        <dbReference type="Proteomes" id="UP000001062"/>
    </source>
</evidence>
<dbReference type="InterPro" id="IPR016909">
    <property type="entry name" value="rRNA_lsu_MeTfrase_F"/>
</dbReference>
<accession>F2JZJ9</accession>
<dbReference type="EMBL" id="CP002583">
    <property type="protein sequence ID" value="ADZ89782.1"/>
    <property type="molecule type" value="Genomic_DNA"/>
</dbReference>
<dbReference type="PIRSF" id="PIRSF029038">
    <property type="entry name" value="Mtase_YbiN_prd"/>
    <property type="match status" value="1"/>
</dbReference>
<dbReference type="GO" id="GO:0070475">
    <property type="term" value="P:rRNA base methylation"/>
    <property type="evidence" value="ECO:0007669"/>
    <property type="project" value="TreeGrafter"/>
</dbReference>
<comment type="similarity">
    <text evidence="6">Belongs to the methyltransferase superfamily. METTL16/RlmF family.</text>
</comment>
<dbReference type="PANTHER" id="PTHR13393">
    <property type="entry name" value="SAM-DEPENDENT METHYLTRANSFERASE"/>
    <property type="match status" value="1"/>
</dbReference>
<feature type="region of interest" description="Disordered" evidence="7">
    <location>
        <begin position="203"/>
        <end position="238"/>
    </location>
</feature>
<dbReference type="PATRIC" id="fig|717774.3.peg.500"/>
<dbReference type="GO" id="GO:0052907">
    <property type="term" value="F:23S rRNA (adenine(1618)-N(6))-methyltransferase activity"/>
    <property type="evidence" value="ECO:0007669"/>
    <property type="project" value="UniProtKB-EC"/>
</dbReference>
<comment type="catalytic activity">
    <reaction evidence="6">
        <text>adenosine(1618) in 23S rRNA + S-adenosyl-L-methionine = N(6)-methyladenosine(1618) in 23S rRNA + S-adenosyl-L-homocysteine + H(+)</text>
        <dbReference type="Rhea" id="RHEA:16497"/>
        <dbReference type="Rhea" id="RHEA-COMP:10229"/>
        <dbReference type="Rhea" id="RHEA-COMP:10231"/>
        <dbReference type="ChEBI" id="CHEBI:15378"/>
        <dbReference type="ChEBI" id="CHEBI:57856"/>
        <dbReference type="ChEBI" id="CHEBI:59789"/>
        <dbReference type="ChEBI" id="CHEBI:74411"/>
        <dbReference type="ChEBI" id="CHEBI:74449"/>
        <dbReference type="EC" id="2.1.1.181"/>
    </reaction>
</comment>
<dbReference type="InterPro" id="IPR029063">
    <property type="entry name" value="SAM-dependent_MTases_sf"/>
</dbReference>
<keyword evidence="1 6" id="KW-0963">Cytoplasm</keyword>
<dbReference type="PANTHER" id="PTHR13393:SF0">
    <property type="entry name" value="RNA N6-ADENOSINE-METHYLTRANSFERASE METTL16"/>
    <property type="match status" value="1"/>
</dbReference>
<gene>
    <name evidence="6" type="primary">rlmF</name>
    <name evidence="8" type="ordered locus">Marme_0486</name>
</gene>
<evidence type="ECO:0000256" key="4">
    <source>
        <dbReference type="ARBA" id="ARBA00022679"/>
    </source>
</evidence>
<evidence type="ECO:0000256" key="2">
    <source>
        <dbReference type="ARBA" id="ARBA00022552"/>
    </source>
</evidence>
<dbReference type="InterPro" id="IPR010286">
    <property type="entry name" value="METTL16/RlmF"/>
</dbReference>
<proteinExistence type="inferred from homology"/>
<evidence type="ECO:0000313" key="8">
    <source>
        <dbReference type="EMBL" id="ADZ89782.1"/>
    </source>
</evidence>
<evidence type="ECO:0000256" key="6">
    <source>
        <dbReference type="HAMAP-Rule" id="MF_01848"/>
    </source>
</evidence>
<dbReference type="AlphaFoldDB" id="F2JZJ9"/>
<dbReference type="STRING" id="717774.Marme_0486"/>
<keyword evidence="3 6" id="KW-0489">Methyltransferase</keyword>
<name>F2JZJ9_MARM1</name>
<dbReference type="NCBIfam" id="NF008725">
    <property type="entry name" value="PRK11727.1"/>
    <property type="match status" value="1"/>
</dbReference>
<reference evidence="8 9" key="1">
    <citation type="journal article" date="2012" name="Stand. Genomic Sci.">
        <title>Complete genome sequence of the melanogenic marine bacterium Marinomonas mediterranea type strain (MMB-1(T)).</title>
        <authorList>
            <person name="Lucas-Elio P."/>
            <person name="Goodwin L."/>
            <person name="Woyke T."/>
            <person name="Pitluck S."/>
            <person name="Nolan M."/>
            <person name="Kyrpides N.C."/>
            <person name="Detter J.C."/>
            <person name="Copeland A."/>
            <person name="Teshima H."/>
            <person name="Bruce D."/>
            <person name="Detter C."/>
            <person name="Tapia R."/>
            <person name="Han S."/>
            <person name="Land M.L."/>
            <person name="Ivanova N."/>
            <person name="Mikhailova N."/>
            <person name="Johnston A.W."/>
            <person name="Sanchez-Amat A."/>
        </authorList>
    </citation>
    <scope>NUCLEOTIDE SEQUENCE [LARGE SCALE GENOMIC DNA]</scope>
    <source>
        <strain evidence="9">ATCC 700492 / JCM 21426 / NBRC 103028 / MMB-1</strain>
    </source>
</reference>
<dbReference type="Gene3D" id="3.40.50.150">
    <property type="entry name" value="Vaccinia Virus protein VP39"/>
    <property type="match status" value="1"/>
</dbReference>
<keyword evidence="9" id="KW-1185">Reference proteome</keyword>
<dbReference type="Pfam" id="PF05971">
    <property type="entry name" value="Methyltransf_10"/>
    <property type="match status" value="1"/>
</dbReference>
<dbReference type="OrthoDB" id="1115728at2"/>
<dbReference type="eggNOG" id="COG3129">
    <property type="taxonomic scope" value="Bacteria"/>
</dbReference>
<dbReference type="SUPFAM" id="SSF53335">
    <property type="entry name" value="S-adenosyl-L-methionine-dependent methyltransferases"/>
    <property type="match status" value="1"/>
</dbReference>
<keyword evidence="2 6" id="KW-0698">rRNA processing</keyword>
<feature type="region of interest" description="Disordered" evidence="7">
    <location>
        <begin position="1"/>
        <end position="22"/>
    </location>
</feature>
<dbReference type="KEGG" id="mme:Marme_0486"/>
<dbReference type="EC" id="2.1.1.181" evidence="6"/>
<comment type="function">
    <text evidence="6">Specifically methylates the adenine in position 1618 of 23S rRNA.</text>
</comment>
<sequence>MKQKHSSKRTRESNTLGLHPRNPHRSRYDFALLVDSFPELAQYVFKNQYGSETIHFSDPDAVRALNSALLNHFYGISFWDIPKGFLCPPIPGRADYIHHLADLLAQSNNGTIPRGKRVKALDVGVGANCVYPIVGYKEYGWQFVGVDANSVAVMAASEIVKANGSLKKAIKIRQQPDNMHVFQNVWAEGERFDVTLCNPPFHTSEASMEKENTRKRNGLKARKSGQMDNQREHADTQAPLNFGGQSAELWCDGGEAGFISRMIQESVAVKDQCFWFTSLVSRQANLPALRALLKKVNVQQIKEVEMAQGQKVSRFIAWSFLESDQIDYWQANYWNS</sequence>
<dbReference type="GO" id="GO:0005737">
    <property type="term" value="C:cytoplasm"/>
    <property type="evidence" value="ECO:0007669"/>
    <property type="project" value="UniProtKB-SubCell"/>
</dbReference>
<keyword evidence="4 6" id="KW-0808">Transferase</keyword>
<comment type="subcellular location">
    <subcellularLocation>
        <location evidence="6">Cytoplasm</location>
    </subcellularLocation>
</comment>
<dbReference type="HAMAP" id="MF_01848">
    <property type="entry name" value="23SrRNA_methyltr_F"/>
    <property type="match status" value="1"/>
</dbReference>
<evidence type="ECO:0000256" key="7">
    <source>
        <dbReference type="SAM" id="MobiDB-lite"/>
    </source>
</evidence>
<organism evidence="8 9">
    <name type="scientific">Marinomonas mediterranea (strain ATCC 700492 / JCM 21426 / NBRC 103028 / MMB-1)</name>
    <dbReference type="NCBI Taxonomy" id="717774"/>
    <lineage>
        <taxon>Bacteria</taxon>
        <taxon>Pseudomonadati</taxon>
        <taxon>Pseudomonadota</taxon>
        <taxon>Gammaproteobacteria</taxon>
        <taxon>Oceanospirillales</taxon>
        <taxon>Oceanospirillaceae</taxon>
        <taxon>Marinomonas</taxon>
    </lineage>
</organism>